<organism evidence="2 3">
    <name type="scientific">Psophocarpus tetragonolobus</name>
    <name type="common">Winged bean</name>
    <name type="synonym">Dolichos tetragonolobus</name>
    <dbReference type="NCBI Taxonomy" id="3891"/>
    <lineage>
        <taxon>Eukaryota</taxon>
        <taxon>Viridiplantae</taxon>
        <taxon>Streptophyta</taxon>
        <taxon>Embryophyta</taxon>
        <taxon>Tracheophyta</taxon>
        <taxon>Spermatophyta</taxon>
        <taxon>Magnoliopsida</taxon>
        <taxon>eudicotyledons</taxon>
        <taxon>Gunneridae</taxon>
        <taxon>Pentapetalae</taxon>
        <taxon>rosids</taxon>
        <taxon>fabids</taxon>
        <taxon>Fabales</taxon>
        <taxon>Fabaceae</taxon>
        <taxon>Papilionoideae</taxon>
        <taxon>50 kb inversion clade</taxon>
        <taxon>NPAAA clade</taxon>
        <taxon>indigoferoid/millettioid clade</taxon>
        <taxon>Phaseoleae</taxon>
        <taxon>Psophocarpus</taxon>
    </lineage>
</organism>
<comment type="caution">
    <text evidence="2">The sequence shown here is derived from an EMBL/GenBank/DDBJ whole genome shotgun (WGS) entry which is preliminary data.</text>
</comment>
<keyword evidence="3" id="KW-1185">Reference proteome</keyword>
<accession>A0AAN9XG34</accession>
<evidence type="ECO:0000313" key="3">
    <source>
        <dbReference type="Proteomes" id="UP001386955"/>
    </source>
</evidence>
<dbReference type="GO" id="GO:0005886">
    <property type="term" value="C:plasma membrane"/>
    <property type="evidence" value="ECO:0007669"/>
    <property type="project" value="InterPro"/>
</dbReference>
<reference evidence="2 3" key="1">
    <citation type="submission" date="2024-01" db="EMBL/GenBank/DDBJ databases">
        <title>The genomes of 5 underutilized Papilionoideae crops provide insights into root nodulation and disease resistanc.</title>
        <authorList>
            <person name="Jiang F."/>
        </authorList>
    </citation>
    <scope>NUCLEOTIDE SEQUENCE [LARGE SCALE GENOMIC DNA]</scope>
    <source>
        <strain evidence="2">DUOXIRENSHENG_FW03</strain>
        <tissue evidence="2">Leaves</tissue>
    </source>
</reference>
<proteinExistence type="predicted"/>
<feature type="compositionally biased region" description="Low complexity" evidence="1">
    <location>
        <begin position="226"/>
        <end position="239"/>
    </location>
</feature>
<feature type="region of interest" description="Disordered" evidence="1">
    <location>
        <begin position="224"/>
        <end position="249"/>
    </location>
</feature>
<evidence type="ECO:0008006" key="4">
    <source>
        <dbReference type="Google" id="ProtNLM"/>
    </source>
</evidence>
<dbReference type="PANTHER" id="PTHR33929">
    <property type="entry name" value="MEMBRANE-ASSOCIATED KINASE REGULATOR 2-RELATED"/>
    <property type="match status" value="1"/>
</dbReference>
<evidence type="ECO:0000256" key="1">
    <source>
        <dbReference type="SAM" id="MobiDB-lite"/>
    </source>
</evidence>
<name>A0AAN9XG34_PSOTE</name>
<feature type="region of interest" description="Disordered" evidence="1">
    <location>
        <begin position="48"/>
        <end position="98"/>
    </location>
</feature>
<feature type="compositionally biased region" description="Basic and acidic residues" evidence="1">
    <location>
        <begin position="70"/>
        <end position="85"/>
    </location>
</feature>
<feature type="compositionally biased region" description="Basic and acidic residues" evidence="1">
    <location>
        <begin position="48"/>
        <end position="58"/>
    </location>
</feature>
<gene>
    <name evidence="2" type="ORF">VNO78_19726</name>
</gene>
<dbReference type="InterPro" id="IPR039619">
    <property type="entry name" value="MAKR2/5"/>
</dbReference>
<evidence type="ECO:0000313" key="2">
    <source>
        <dbReference type="EMBL" id="KAK7391312.1"/>
    </source>
</evidence>
<dbReference type="AlphaFoldDB" id="A0AAN9XG34"/>
<dbReference type="EMBL" id="JAYMYS010000005">
    <property type="protein sequence ID" value="KAK7391312.1"/>
    <property type="molecule type" value="Genomic_DNA"/>
</dbReference>
<sequence length="319" mass="35858">MDALNFLKFWRHATMSPTSEPHLVVETDSESDEDDSFFDLELTLHDFDNTNKNDDDPKQTTSTAQLKSLCSKDDELSKADNDVKRKTQLPLSPPEPISKRKVLPIEPISKPQSPIALLRSAPSFRIFMFRKRNRTPPQKTEHSVNETKVYAVKLSVDDFRSSPALSRDNSTRSFASKLRSYSYEEPKPERFSKEVLRKYLKLIKPLYVKVSKRYSDKVRFSSEGFAVSPSSSPSVASVSSRKEKQGKGIRVVSKHLGKSRSASATVAGVCSPAKSDDTLQQQHDGIQSAILHCKRSFNSREGSMYSVRKSFECEGGAKV</sequence>
<feature type="compositionally biased region" description="Polar residues" evidence="1">
    <location>
        <begin position="59"/>
        <end position="68"/>
    </location>
</feature>
<protein>
    <recommendedName>
        <fullName evidence="4">Membrane-associated kinase regulator 2</fullName>
    </recommendedName>
</protein>
<dbReference type="PANTHER" id="PTHR33929:SF4">
    <property type="entry name" value="MEMBRANE-ASSOCIATED KINASE REGULATOR 5"/>
    <property type="match status" value="1"/>
</dbReference>
<dbReference type="Proteomes" id="UP001386955">
    <property type="component" value="Unassembled WGS sequence"/>
</dbReference>